<keyword evidence="12" id="KW-0966">Cell projection</keyword>
<comment type="caution">
    <text evidence="12">The sequence shown here is derived from an EMBL/GenBank/DDBJ whole genome shotgun (WGS) entry which is preliminary data.</text>
</comment>
<sequence length="462" mass="51464">MRTIFLGLEIARKALQAHQAAMNVTSHNIANANTPGYTRQVPHLLQETVPLSGLFVPPHLKNVGLGTDVDEIRRMRDKFLDLQIRQESRTGAYWNTIDQGLEQIEVIFGEPGESGLSQIFDRFWNTWQELAKSPESQASRVLVAETGSLLAQALNHAYMQLETQRNELNEKVAIKVQEVNNYIQQIYDLNQQIVRVAPAGGNINDYKDQLDVLVESLSKVLSVQVKENQNGTYTIVLQGRILVNDRERSFLSLSPNASGMYEVFLENGPRVDFAYQNGELRAVLDLRDTIVPGYQEALDTLARGLKEAVNGVHAQGFTLEEPPQRGGDFFIGNGAKDLAVNPEILENPEKIAASLSGAPGDGGNALAIAQLRGRPVVSGSTPDDFYRGIVSRLGVEREEAQRIAKNQELLVQQLENRRESISGVSLDEEMVNLIRYQYAYQAASLLVRTIDEMLDTLVNRIR</sequence>
<dbReference type="InterPro" id="IPR002371">
    <property type="entry name" value="FlgK"/>
</dbReference>
<feature type="domain" description="Flagellar basal-body/hook protein C-terminal" evidence="10">
    <location>
        <begin position="421"/>
        <end position="459"/>
    </location>
</feature>
<dbReference type="GO" id="GO:0044780">
    <property type="term" value="P:bacterial-type flagellum assembly"/>
    <property type="evidence" value="ECO:0007669"/>
    <property type="project" value="InterPro"/>
</dbReference>
<evidence type="ECO:0000259" key="9">
    <source>
        <dbReference type="Pfam" id="PF00460"/>
    </source>
</evidence>
<proteinExistence type="inferred from homology"/>
<keyword evidence="12" id="KW-0969">Cilium</keyword>
<evidence type="ECO:0000256" key="6">
    <source>
        <dbReference type="ARBA" id="ARBA00023143"/>
    </source>
</evidence>
<dbReference type="PANTHER" id="PTHR30033:SF1">
    <property type="entry name" value="FLAGELLAR HOOK-ASSOCIATED PROTEIN 1"/>
    <property type="match status" value="1"/>
</dbReference>
<keyword evidence="5 7" id="KW-0964">Secreted</keyword>
<comment type="similarity">
    <text evidence="3 7">Belongs to the flagella basal body rod proteins family.</text>
</comment>
<evidence type="ECO:0000256" key="1">
    <source>
        <dbReference type="ARBA" id="ARBA00004365"/>
    </source>
</evidence>
<dbReference type="GO" id="GO:0005576">
    <property type="term" value="C:extracellular region"/>
    <property type="evidence" value="ECO:0007669"/>
    <property type="project" value="UniProtKB-SubCell"/>
</dbReference>
<name>A0A7V3YMB5_9BACT</name>
<dbReference type="SUPFAM" id="SSF64518">
    <property type="entry name" value="Phase 1 flagellin"/>
    <property type="match status" value="1"/>
</dbReference>
<keyword evidence="8" id="KW-0175">Coiled coil</keyword>
<reference evidence="12" key="1">
    <citation type="journal article" date="2020" name="mSystems">
        <title>Genome- and Community-Level Interaction Insights into Carbon Utilization and Element Cycling Functions of Hydrothermarchaeota in Hydrothermal Sediment.</title>
        <authorList>
            <person name="Zhou Z."/>
            <person name="Liu Y."/>
            <person name="Xu W."/>
            <person name="Pan J."/>
            <person name="Luo Z.H."/>
            <person name="Li M."/>
        </authorList>
    </citation>
    <scope>NUCLEOTIDE SEQUENCE [LARGE SCALE GENOMIC DNA]</scope>
    <source>
        <strain evidence="12">SpSt-716</strain>
    </source>
</reference>
<dbReference type="PANTHER" id="PTHR30033">
    <property type="entry name" value="FLAGELLAR HOOK-ASSOCIATED PROTEIN 1"/>
    <property type="match status" value="1"/>
</dbReference>
<evidence type="ECO:0000259" key="10">
    <source>
        <dbReference type="Pfam" id="PF06429"/>
    </source>
</evidence>
<gene>
    <name evidence="7 12" type="primary">flgK</name>
    <name evidence="12" type="ORF">ENU96_06445</name>
</gene>
<evidence type="ECO:0000256" key="7">
    <source>
        <dbReference type="RuleBase" id="RU362065"/>
    </source>
</evidence>
<dbReference type="NCBIfam" id="TIGR02492">
    <property type="entry name" value="flgK_ends"/>
    <property type="match status" value="1"/>
</dbReference>
<feature type="domain" description="Flagellar hook-associated protein FlgK helical" evidence="11">
    <location>
        <begin position="101"/>
        <end position="330"/>
    </location>
</feature>
<dbReference type="GO" id="GO:0009424">
    <property type="term" value="C:bacterial-type flagellum hook"/>
    <property type="evidence" value="ECO:0007669"/>
    <property type="project" value="UniProtKB-UniRule"/>
</dbReference>
<protein>
    <recommendedName>
        <fullName evidence="4 7">Flagellar hook-associated protein 1</fullName>
        <shortName evidence="7">HAP1</shortName>
    </recommendedName>
</protein>
<keyword evidence="12" id="KW-0282">Flagellum</keyword>
<comment type="subcellular location">
    <subcellularLocation>
        <location evidence="1 7">Bacterial flagellum</location>
    </subcellularLocation>
    <subcellularLocation>
        <location evidence="2 7">Secreted</location>
    </subcellularLocation>
</comment>
<feature type="domain" description="Flagellar basal body rod protein N-terminal" evidence="9">
    <location>
        <begin position="8"/>
        <end position="38"/>
    </location>
</feature>
<dbReference type="Pfam" id="PF00460">
    <property type="entry name" value="Flg_bb_rod"/>
    <property type="match status" value="1"/>
</dbReference>
<dbReference type="GO" id="GO:0005198">
    <property type="term" value="F:structural molecule activity"/>
    <property type="evidence" value="ECO:0007669"/>
    <property type="project" value="UniProtKB-UniRule"/>
</dbReference>
<dbReference type="PRINTS" id="PR01005">
    <property type="entry name" value="FLGHOOKAP1"/>
</dbReference>
<keyword evidence="6 7" id="KW-0975">Bacterial flagellum</keyword>
<evidence type="ECO:0000313" key="12">
    <source>
        <dbReference type="EMBL" id="HGI75295.1"/>
    </source>
</evidence>
<accession>A0A7V3YMB5</accession>
<dbReference type="InterPro" id="IPR001444">
    <property type="entry name" value="Flag_bb_rod_N"/>
</dbReference>
<feature type="coiled-coil region" evidence="8">
    <location>
        <begin position="151"/>
        <end position="185"/>
    </location>
</feature>
<dbReference type="InterPro" id="IPR053927">
    <property type="entry name" value="FlgK_helical"/>
</dbReference>
<dbReference type="InterPro" id="IPR010930">
    <property type="entry name" value="Flg_bb/hook_C_dom"/>
</dbReference>
<dbReference type="AlphaFoldDB" id="A0A7V3YMB5"/>
<evidence type="ECO:0000256" key="8">
    <source>
        <dbReference type="SAM" id="Coils"/>
    </source>
</evidence>
<dbReference type="Pfam" id="PF06429">
    <property type="entry name" value="Flg_bbr_C"/>
    <property type="match status" value="1"/>
</dbReference>
<organism evidence="12">
    <name type="scientific">Candidatus Caldatribacterium californiense</name>
    <dbReference type="NCBI Taxonomy" id="1454726"/>
    <lineage>
        <taxon>Bacteria</taxon>
        <taxon>Pseudomonadati</taxon>
        <taxon>Atribacterota</taxon>
        <taxon>Atribacteria</taxon>
        <taxon>Atribacterales</taxon>
        <taxon>Candidatus Caldatribacteriaceae</taxon>
        <taxon>Candidatus Caldatribacterium</taxon>
    </lineage>
</organism>
<dbReference type="Pfam" id="PF22638">
    <property type="entry name" value="FlgK_D1"/>
    <property type="match status" value="1"/>
</dbReference>
<evidence type="ECO:0000256" key="5">
    <source>
        <dbReference type="ARBA" id="ARBA00022525"/>
    </source>
</evidence>
<evidence type="ECO:0000256" key="3">
    <source>
        <dbReference type="ARBA" id="ARBA00009677"/>
    </source>
</evidence>
<evidence type="ECO:0000256" key="2">
    <source>
        <dbReference type="ARBA" id="ARBA00004613"/>
    </source>
</evidence>
<dbReference type="EMBL" id="DTEN01000251">
    <property type="protein sequence ID" value="HGI75295.1"/>
    <property type="molecule type" value="Genomic_DNA"/>
</dbReference>
<evidence type="ECO:0000259" key="11">
    <source>
        <dbReference type="Pfam" id="PF22638"/>
    </source>
</evidence>
<evidence type="ECO:0000256" key="4">
    <source>
        <dbReference type="ARBA" id="ARBA00016244"/>
    </source>
</evidence>